<dbReference type="InterPro" id="IPR050204">
    <property type="entry name" value="AraC_XylS_family_regulators"/>
</dbReference>
<name>A0A323UQX2_9RHOO</name>
<dbReference type="Gene3D" id="1.10.10.60">
    <property type="entry name" value="Homeodomain-like"/>
    <property type="match status" value="1"/>
</dbReference>
<gene>
    <name evidence="5" type="ORF">DNK49_20735</name>
</gene>
<organism evidence="5 6">
    <name type="scientific">Parazoarcus communis SWub3 = DSM 12120</name>
    <dbReference type="NCBI Taxonomy" id="1121029"/>
    <lineage>
        <taxon>Bacteria</taxon>
        <taxon>Pseudomonadati</taxon>
        <taxon>Pseudomonadota</taxon>
        <taxon>Betaproteobacteria</taxon>
        <taxon>Rhodocyclales</taxon>
        <taxon>Zoogloeaceae</taxon>
        <taxon>Parazoarcus</taxon>
    </lineage>
</organism>
<accession>A0A323UQX2</accession>
<protein>
    <recommendedName>
        <fullName evidence="4">HTH araC/xylS-type domain-containing protein</fullName>
    </recommendedName>
</protein>
<evidence type="ECO:0000313" key="6">
    <source>
        <dbReference type="Proteomes" id="UP000248259"/>
    </source>
</evidence>
<keyword evidence="1" id="KW-0805">Transcription regulation</keyword>
<comment type="caution">
    <text evidence="5">The sequence shown here is derived from an EMBL/GenBank/DDBJ whole genome shotgun (WGS) entry which is preliminary data.</text>
</comment>
<dbReference type="OrthoDB" id="9178898at2"/>
<keyword evidence="2" id="KW-0238">DNA-binding</keyword>
<evidence type="ECO:0000256" key="2">
    <source>
        <dbReference type="ARBA" id="ARBA00023125"/>
    </source>
</evidence>
<dbReference type="PRINTS" id="PR00032">
    <property type="entry name" value="HTHARAC"/>
</dbReference>
<evidence type="ECO:0000313" key="5">
    <source>
        <dbReference type="EMBL" id="PZA14631.1"/>
    </source>
</evidence>
<dbReference type="InterPro" id="IPR035418">
    <property type="entry name" value="AraC-bd_2"/>
</dbReference>
<keyword evidence="6" id="KW-1185">Reference proteome</keyword>
<dbReference type="AlphaFoldDB" id="A0A323UQX2"/>
<dbReference type="PROSITE" id="PS01124">
    <property type="entry name" value="HTH_ARAC_FAMILY_2"/>
    <property type="match status" value="1"/>
</dbReference>
<dbReference type="SUPFAM" id="SSF46689">
    <property type="entry name" value="Homeodomain-like"/>
    <property type="match status" value="1"/>
</dbReference>
<sequence>MDFPSFALGAPPRSRPICSPAAWADAVNAGFLPLEHTPRHTSEFVAHIDVLDRMPSVLAMIRTQAHRVTRTPTLAARSDEAYFKAFWLLRGRCEIEQGDNRSILQPGYWTVYDTARPYSVEIDDGSQFLVLLMPQGTCREWQAFADTLCGRPLETDTCSRSALFALLSMFDAPATGGQEEGSAVVDAVGRMLSASILTQACTHERGGRLERRLQEARRYVMAHLGDARLTPDRLAAALNMSRRALYGLFNALGVTPANFILEERLECCRTALSDSIHRHRTITEIALDNGFCDSAHFSRLFKRRYGVTPRQWRERS</sequence>
<evidence type="ECO:0000256" key="1">
    <source>
        <dbReference type="ARBA" id="ARBA00023015"/>
    </source>
</evidence>
<dbReference type="SMART" id="SM00342">
    <property type="entry name" value="HTH_ARAC"/>
    <property type="match status" value="1"/>
</dbReference>
<dbReference type="Pfam" id="PF12833">
    <property type="entry name" value="HTH_18"/>
    <property type="match status" value="1"/>
</dbReference>
<dbReference type="GO" id="GO:0003700">
    <property type="term" value="F:DNA-binding transcription factor activity"/>
    <property type="evidence" value="ECO:0007669"/>
    <property type="project" value="InterPro"/>
</dbReference>
<reference evidence="5 6" key="1">
    <citation type="submission" date="2018-06" db="EMBL/GenBank/DDBJ databases">
        <title>Azoarcus communis strain SWub3 genome.</title>
        <authorList>
            <person name="Zorraquino Salvo V."/>
            <person name="Toubiana D."/>
            <person name="Blumwald E."/>
        </authorList>
    </citation>
    <scope>NUCLEOTIDE SEQUENCE [LARGE SCALE GENOMIC DNA]</scope>
    <source>
        <strain evidence="5 6">SWub3</strain>
    </source>
</reference>
<dbReference type="Proteomes" id="UP000248259">
    <property type="component" value="Unassembled WGS sequence"/>
</dbReference>
<keyword evidence="3" id="KW-0804">Transcription</keyword>
<proteinExistence type="predicted"/>
<dbReference type="InterPro" id="IPR020449">
    <property type="entry name" value="Tscrpt_reg_AraC-type_HTH"/>
</dbReference>
<dbReference type="Pfam" id="PF14525">
    <property type="entry name" value="AraC_binding_2"/>
    <property type="match status" value="1"/>
</dbReference>
<dbReference type="GO" id="GO:0043565">
    <property type="term" value="F:sequence-specific DNA binding"/>
    <property type="evidence" value="ECO:0007669"/>
    <property type="project" value="InterPro"/>
</dbReference>
<dbReference type="PANTHER" id="PTHR46796">
    <property type="entry name" value="HTH-TYPE TRANSCRIPTIONAL ACTIVATOR RHAS-RELATED"/>
    <property type="match status" value="1"/>
</dbReference>
<dbReference type="InterPro" id="IPR018060">
    <property type="entry name" value="HTH_AraC"/>
</dbReference>
<dbReference type="RefSeq" id="WP_110529341.1">
    <property type="nucleotide sequence ID" value="NZ_QKOE01000025.1"/>
</dbReference>
<dbReference type="InterPro" id="IPR009057">
    <property type="entry name" value="Homeodomain-like_sf"/>
</dbReference>
<feature type="domain" description="HTH araC/xylS-type" evidence="4">
    <location>
        <begin position="214"/>
        <end position="315"/>
    </location>
</feature>
<evidence type="ECO:0000256" key="3">
    <source>
        <dbReference type="ARBA" id="ARBA00023163"/>
    </source>
</evidence>
<dbReference type="PANTHER" id="PTHR46796:SF6">
    <property type="entry name" value="ARAC SUBFAMILY"/>
    <property type="match status" value="1"/>
</dbReference>
<evidence type="ECO:0000259" key="4">
    <source>
        <dbReference type="PROSITE" id="PS01124"/>
    </source>
</evidence>
<dbReference type="EMBL" id="QKOE01000025">
    <property type="protein sequence ID" value="PZA14631.1"/>
    <property type="molecule type" value="Genomic_DNA"/>
</dbReference>